<evidence type="ECO:0000256" key="10">
    <source>
        <dbReference type="ARBA" id="ARBA00023329"/>
    </source>
</evidence>
<dbReference type="GO" id="GO:0006891">
    <property type="term" value="P:intra-Golgi vesicle-mediated transport"/>
    <property type="evidence" value="ECO:0007669"/>
    <property type="project" value="TreeGrafter"/>
</dbReference>
<dbReference type="Pfam" id="PF08752">
    <property type="entry name" value="COP-gamma_platf"/>
    <property type="match status" value="1"/>
</dbReference>
<keyword evidence="7 11" id="KW-0653">Protein transport</keyword>
<evidence type="ECO:0000313" key="17">
    <source>
        <dbReference type="Proteomes" id="UP000444721"/>
    </source>
</evidence>
<evidence type="ECO:0000256" key="6">
    <source>
        <dbReference type="ARBA" id="ARBA00022892"/>
    </source>
</evidence>
<sequence>MMHQHDMKAKDEDEQADVFPFQNLEKTQVLQETRIFNESPLNPRRCVLTLLQLLYVIYQGKNLNATEATDVFMNITKLFLSPDVRLRRILYIAVKELSKTANQTFVASNSLFKDMSQNQNEEFKINAIRALRTIMDENLFSNLERHLKQCVVDKNPGVASAALLAGFHLSDTQKGDQLVKRWTGEIQSAVDSRFHMVQYHALALMYKLRYQDGLAISKLVSSGIQNLRSPLAHTLLIKYSMRILRMEGNLNSERSKAILQYLISSLKFRNDMVVLEAAKAICSIRELGKELAAAIEALRGFLSSNKPVKRFAAIRILNDIANHFPILVSVCNNDIDKLISDYNRNIATLAITTLLKTGQEANIEKLMKKISRFIPEIPDEFKIIVVKSIESLCLRYPKKYYSMVTFLANALRTEGGYEYKKQLVSTMINICKNLTESRDMVVSQLCEFIEDCEYTIVLQQVLHFLGVEGTETTNPSKCIRFIYNRLILENPTVRGSAVITIAKFAAKIKSLRNSVLVILRRVLLDSDDEVRDRAVFYLKVLETQDEELIKKLIINELPENMQHYFYSVEKSLVSYLQSTLDEPFDLSDVQLVETSVESEEAPSQSGLESAVTQPVQLETAPAETQPVSDSQEFEQALSKIPQLQNLGKPFKTNPPVYLTEIDADYVVSCIVHVYESNIVLQYVVKNRVESLQLSNLLVDLDLGDVDNVEEAFKIQAESAIKFNQSESTFVVLKRSQDIVTGKLFSVLKFCTADVDPETHEPFEEEDENEDEFELEAFNLRVTDYLRNVAVSSFKEEWDKLGEESEIAQPPVEYSASDDLQAAVDKFISAINLRPIGDRKVTKQVHGLYFAGKSIIGELVLVAAQLGEKNGTILLKLSVRSQNEWLRTHIVEQLSD</sequence>
<dbReference type="InterPro" id="IPR011989">
    <property type="entry name" value="ARM-like"/>
</dbReference>
<keyword evidence="5" id="KW-0677">Repeat</keyword>
<dbReference type="Pfam" id="PF01602">
    <property type="entry name" value="Adaptin_N"/>
    <property type="match status" value="1"/>
</dbReference>
<comment type="subcellular location">
    <subcellularLocation>
        <location evidence="11">Cytoplasm</location>
    </subcellularLocation>
    <subcellularLocation>
        <location evidence="1 11">Golgi apparatus membrane</location>
        <topology evidence="1 11">Peripheral membrane protein</topology>
        <orientation evidence="1 11">Cytoplasmic side</orientation>
    </subcellularLocation>
    <subcellularLocation>
        <location evidence="11">Cytoplasmic vesicle</location>
        <location evidence="11">COPI-coated vesicle membrane</location>
        <topology evidence="11">Peripheral membrane protein</topology>
        <orientation evidence="11">Cytoplasmic side</orientation>
    </subcellularLocation>
</comment>
<dbReference type="Gene3D" id="2.60.40.1480">
    <property type="entry name" value="Coatomer, gamma subunit, appendage domain"/>
    <property type="match status" value="1"/>
</dbReference>
<protein>
    <recommendedName>
        <fullName evidence="11">Coatomer subunit gamma</fullName>
    </recommendedName>
</protein>
<evidence type="ECO:0000256" key="4">
    <source>
        <dbReference type="ARBA" id="ARBA00022490"/>
    </source>
</evidence>
<evidence type="ECO:0000256" key="1">
    <source>
        <dbReference type="ARBA" id="ARBA00004255"/>
    </source>
</evidence>
<dbReference type="GO" id="GO:0005783">
    <property type="term" value="C:endoplasmic reticulum"/>
    <property type="evidence" value="ECO:0007669"/>
    <property type="project" value="TreeGrafter"/>
</dbReference>
<dbReference type="AlphaFoldDB" id="A0A6A5BY85"/>
<dbReference type="EMBL" id="VFQX01000030">
    <property type="protein sequence ID" value="KAF0978325.1"/>
    <property type="molecule type" value="Genomic_DNA"/>
</dbReference>
<comment type="similarity">
    <text evidence="2 11">Belongs to the COPG family.</text>
</comment>
<evidence type="ECO:0000313" key="16">
    <source>
        <dbReference type="EMBL" id="KAF0978325.1"/>
    </source>
</evidence>
<dbReference type="Gene3D" id="3.30.310.10">
    <property type="entry name" value="TATA-Binding Protein"/>
    <property type="match status" value="1"/>
</dbReference>
<evidence type="ECO:0000256" key="9">
    <source>
        <dbReference type="ARBA" id="ARBA00023136"/>
    </source>
</evidence>
<dbReference type="OMA" id="RTIVECM"/>
<dbReference type="InterPro" id="IPR013040">
    <property type="entry name" value="Coatomer_gsu_app_Ig-like_dom"/>
</dbReference>
<comment type="subunit">
    <text evidence="11">Oligomeric complex.</text>
</comment>
<dbReference type="GO" id="GO:0005198">
    <property type="term" value="F:structural molecule activity"/>
    <property type="evidence" value="ECO:0007669"/>
    <property type="project" value="InterPro"/>
</dbReference>
<dbReference type="PANTHER" id="PTHR10261:SF0">
    <property type="entry name" value="COATOMER SUBUNIT GAMMA-2"/>
    <property type="match status" value="1"/>
</dbReference>
<organism evidence="16 17">
    <name type="scientific">Naegleria fowleri</name>
    <name type="common">Brain eating amoeba</name>
    <dbReference type="NCBI Taxonomy" id="5763"/>
    <lineage>
        <taxon>Eukaryota</taxon>
        <taxon>Discoba</taxon>
        <taxon>Heterolobosea</taxon>
        <taxon>Tetramitia</taxon>
        <taxon>Eutetramitia</taxon>
        <taxon>Vahlkampfiidae</taxon>
        <taxon>Naegleria</taxon>
    </lineage>
</organism>
<keyword evidence="4 11" id="KW-0963">Cytoplasm</keyword>
<dbReference type="InterPro" id="IPR037067">
    <property type="entry name" value="Coatomer_gsu_app_sf"/>
</dbReference>
<evidence type="ECO:0000256" key="8">
    <source>
        <dbReference type="ARBA" id="ARBA00023034"/>
    </source>
</evidence>
<dbReference type="InterPro" id="IPR017106">
    <property type="entry name" value="Coatomer_gsu"/>
</dbReference>
<comment type="caution">
    <text evidence="16">The sequence shown here is derived from an EMBL/GenBank/DDBJ whole genome shotgun (WGS) entry which is preliminary data.</text>
</comment>
<dbReference type="Proteomes" id="UP000444721">
    <property type="component" value="Unassembled WGS sequence"/>
</dbReference>
<dbReference type="GO" id="GO:0006886">
    <property type="term" value="P:intracellular protein transport"/>
    <property type="evidence" value="ECO:0007669"/>
    <property type="project" value="InterPro"/>
</dbReference>
<dbReference type="SUPFAM" id="SSF48371">
    <property type="entry name" value="ARM repeat"/>
    <property type="match status" value="1"/>
</dbReference>
<dbReference type="VEuPathDB" id="AmoebaDB:NfTy_056160"/>
<keyword evidence="6 11" id="KW-0931">ER-Golgi transport</keyword>
<proteinExistence type="inferred from homology"/>
<dbReference type="InterPro" id="IPR032154">
    <property type="entry name" value="Coatomer_g_Cpla"/>
</dbReference>
<evidence type="ECO:0000256" key="7">
    <source>
        <dbReference type="ARBA" id="ARBA00022927"/>
    </source>
</evidence>
<evidence type="ECO:0000259" key="15">
    <source>
        <dbReference type="Pfam" id="PF16381"/>
    </source>
</evidence>
<evidence type="ECO:0000259" key="14">
    <source>
        <dbReference type="Pfam" id="PF08752"/>
    </source>
</evidence>
<dbReference type="PIRSF" id="PIRSF037093">
    <property type="entry name" value="Coatomer_gamma_subunit"/>
    <property type="match status" value="1"/>
</dbReference>
<keyword evidence="3 11" id="KW-0813">Transport</keyword>
<evidence type="ECO:0000256" key="11">
    <source>
        <dbReference type="PIRNR" id="PIRNR037093"/>
    </source>
</evidence>
<dbReference type="InterPro" id="IPR009028">
    <property type="entry name" value="Coatomer/calthrin_app_sub_C"/>
</dbReference>
<dbReference type="VEuPathDB" id="AmoebaDB:FDP41_002840"/>
<keyword evidence="17" id="KW-1185">Reference proteome</keyword>
<evidence type="ECO:0000256" key="5">
    <source>
        <dbReference type="ARBA" id="ARBA00022737"/>
    </source>
</evidence>
<dbReference type="InterPro" id="IPR016024">
    <property type="entry name" value="ARM-type_fold"/>
</dbReference>
<dbReference type="InterPro" id="IPR012295">
    <property type="entry name" value="TBP_dom_sf"/>
</dbReference>
<feature type="region of interest" description="Disordered" evidence="12">
    <location>
        <begin position="595"/>
        <end position="614"/>
    </location>
</feature>
<gene>
    <name evidence="16" type="ORF">FDP41_002840</name>
</gene>
<reference evidence="16 17" key="1">
    <citation type="journal article" date="2019" name="Sci. Rep.">
        <title>Nanopore sequencing improves the draft genome of the human pathogenic amoeba Naegleria fowleri.</title>
        <authorList>
            <person name="Liechti N."/>
            <person name="Schurch N."/>
            <person name="Bruggmann R."/>
            <person name="Wittwer M."/>
        </authorList>
    </citation>
    <scope>NUCLEOTIDE SEQUENCE [LARGE SCALE GENOMIC DNA]</scope>
    <source>
        <strain evidence="16 17">ATCC 30894</strain>
    </source>
</reference>
<evidence type="ECO:0000256" key="2">
    <source>
        <dbReference type="ARBA" id="ARBA00010720"/>
    </source>
</evidence>
<feature type="compositionally biased region" description="Polar residues" evidence="12">
    <location>
        <begin position="601"/>
        <end position="614"/>
    </location>
</feature>
<dbReference type="GO" id="GO:0006888">
    <property type="term" value="P:endoplasmic reticulum to Golgi vesicle-mediated transport"/>
    <property type="evidence" value="ECO:0007669"/>
    <property type="project" value="TreeGrafter"/>
</dbReference>
<accession>A0A6A5BY85</accession>
<keyword evidence="9 11" id="KW-0472">Membrane</keyword>
<dbReference type="GO" id="GO:0000139">
    <property type="term" value="C:Golgi membrane"/>
    <property type="evidence" value="ECO:0007669"/>
    <property type="project" value="UniProtKB-SubCell"/>
</dbReference>
<keyword evidence="8 11" id="KW-0333">Golgi apparatus</keyword>
<name>A0A6A5BY85_NAEFO</name>
<feature type="domain" description="Clathrin/coatomer adaptor adaptin-like N-terminal" evidence="13">
    <location>
        <begin position="26"/>
        <end position="544"/>
    </location>
</feature>
<dbReference type="InterPro" id="IPR002553">
    <property type="entry name" value="Clathrin/coatomer_adapt-like_N"/>
</dbReference>
<feature type="domain" description="Coatomer subunit gamma C-terminal" evidence="15">
    <location>
        <begin position="782"/>
        <end position="892"/>
    </location>
</feature>
<dbReference type="SUPFAM" id="SSF49348">
    <property type="entry name" value="Clathrin adaptor appendage domain"/>
    <property type="match status" value="1"/>
</dbReference>
<feature type="domain" description="Coatomer gamma subunit appendage Ig-like subdomain" evidence="14">
    <location>
        <begin position="631"/>
        <end position="779"/>
    </location>
</feature>
<dbReference type="GO" id="GO:0009306">
    <property type="term" value="P:protein secretion"/>
    <property type="evidence" value="ECO:0007669"/>
    <property type="project" value="TreeGrafter"/>
</dbReference>
<dbReference type="Gene3D" id="1.25.10.10">
    <property type="entry name" value="Leucine-rich Repeat Variant"/>
    <property type="match status" value="2"/>
</dbReference>
<dbReference type="GO" id="GO:0005793">
    <property type="term" value="C:endoplasmic reticulum-Golgi intermediate compartment"/>
    <property type="evidence" value="ECO:0007669"/>
    <property type="project" value="TreeGrafter"/>
</dbReference>
<dbReference type="SUPFAM" id="SSF55711">
    <property type="entry name" value="Subdomain of clathrin and coatomer appendage domain"/>
    <property type="match status" value="1"/>
</dbReference>
<evidence type="ECO:0000256" key="3">
    <source>
        <dbReference type="ARBA" id="ARBA00022448"/>
    </source>
</evidence>
<comment type="function">
    <text evidence="11">The coatomer is a cytosolic protein complex that binds to dilysine motifs and reversibly associates with Golgi non-clathrin-coated vesicles, which further mediate biosynthetic protein transport from the ER, via the Golgi up to the trans Golgi network. Coatomer complex is required for budding from Golgi membranes, and is essential for the retrograde Golgi-to-ER transport of dilysine-tagged proteins.</text>
</comment>
<dbReference type="GO" id="GO:0030126">
    <property type="term" value="C:COPI vesicle coat"/>
    <property type="evidence" value="ECO:0007669"/>
    <property type="project" value="InterPro"/>
</dbReference>
<dbReference type="RefSeq" id="XP_044563038.1">
    <property type="nucleotide sequence ID" value="XM_044706079.1"/>
</dbReference>
<evidence type="ECO:0000256" key="12">
    <source>
        <dbReference type="SAM" id="MobiDB-lite"/>
    </source>
</evidence>
<dbReference type="PANTHER" id="PTHR10261">
    <property type="entry name" value="COATOMER SUBUNIT GAMMA"/>
    <property type="match status" value="1"/>
</dbReference>
<keyword evidence="10 11" id="KW-0968">Cytoplasmic vesicle</keyword>
<dbReference type="GeneID" id="68110058"/>
<evidence type="ECO:0000259" key="13">
    <source>
        <dbReference type="Pfam" id="PF01602"/>
    </source>
</evidence>
<dbReference type="InterPro" id="IPR013041">
    <property type="entry name" value="Clathrin_app_Ig-like_sf"/>
</dbReference>
<dbReference type="VEuPathDB" id="AmoebaDB:NF0113610"/>
<dbReference type="OrthoDB" id="1074925at2759"/>
<dbReference type="Pfam" id="PF16381">
    <property type="entry name" value="Coatomer_g_Cpla"/>
    <property type="match status" value="1"/>
</dbReference>